<accession>G8R6F0</accession>
<dbReference type="InterPro" id="IPR009056">
    <property type="entry name" value="Cyt_c-like_dom"/>
</dbReference>
<evidence type="ECO:0000256" key="2">
    <source>
        <dbReference type="ARBA" id="ARBA00022723"/>
    </source>
</evidence>
<evidence type="ECO:0000256" key="5">
    <source>
        <dbReference type="SAM" id="SignalP"/>
    </source>
</evidence>
<dbReference type="AlphaFoldDB" id="G8R6F0"/>
<dbReference type="Pfam" id="PF00034">
    <property type="entry name" value="Cytochrom_C"/>
    <property type="match status" value="1"/>
</dbReference>
<protein>
    <submittedName>
        <fullName evidence="7">Cytochrome c, mono-and diheme variants family</fullName>
    </submittedName>
</protein>
<dbReference type="PROSITE" id="PS51257">
    <property type="entry name" value="PROKAR_LIPOPROTEIN"/>
    <property type="match status" value="1"/>
</dbReference>
<evidence type="ECO:0000313" key="7">
    <source>
        <dbReference type="EMBL" id="AEV34413.1"/>
    </source>
</evidence>
<dbReference type="EMBL" id="CP003156">
    <property type="protein sequence ID" value="AEV34413.1"/>
    <property type="molecule type" value="Genomic_DNA"/>
</dbReference>
<keyword evidence="5" id="KW-0732">Signal</keyword>
<dbReference type="Proteomes" id="UP000005631">
    <property type="component" value="Chromosome"/>
</dbReference>
<feature type="domain" description="Cytochrome c" evidence="6">
    <location>
        <begin position="73"/>
        <end position="162"/>
    </location>
</feature>
<dbReference type="SUPFAM" id="SSF46626">
    <property type="entry name" value="Cytochrome c"/>
    <property type="match status" value="1"/>
</dbReference>
<keyword evidence="3 4" id="KW-0408">Iron</keyword>
<dbReference type="HOGENOM" id="CLU_131484_0_0_10"/>
<keyword evidence="8" id="KW-1185">Reference proteome</keyword>
<dbReference type="GO" id="GO:0009055">
    <property type="term" value="F:electron transfer activity"/>
    <property type="evidence" value="ECO:0007669"/>
    <property type="project" value="InterPro"/>
</dbReference>
<evidence type="ECO:0000256" key="3">
    <source>
        <dbReference type="ARBA" id="ARBA00023004"/>
    </source>
</evidence>
<organism evidence="7 8">
    <name type="scientific">Owenweeksia hongkongensis (strain DSM 17368 / CIP 108786 / JCM 12287 / NRRL B-23963 / UST20020801)</name>
    <dbReference type="NCBI Taxonomy" id="926562"/>
    <lineage>
        <taxon>Bacteria</taxon>
        <taxon>Pseudomonadati</taxon>
        <taxon>Bacteroidota</taxon>
        <taxon>Flavobacteriia</taxon>
        <taxon>Flavobacteriales</taxon>
        <taxon>Owenweeksiaceae</taxon>
        <taxon>Owenweeksia</taxon>
    </lineage>
</organism>
<evidence type="ECO:0000259" key="6">
    <source>
        <dbReference type="PROSITE" id="PS51007"/>
    </source>
</evidence>
<reference evidence="7 8" key="1">
    <citation type="journal article" date="2012" name="Stand. Genomic Sci.">
        <title>Genome sequence of the orange-pigmented seawater bacterium Owenweeksia hongkongensis type strain (UST20020801(T)).</title>
        <authorList>
            <person name="Riedel T."/>
            <person name="Held B."/>
            <person name="Nolan M."/>
            <person name="Lucas S."/>
            <person name="Lapidus A."/>
            <person name="Tice H."/>
            <person name="Del Rio T.G."/>
            <person name="Cheng J.F."/>
            <person name="Han C."/>
            <person name="Tapia R."/>
            <person name="Goodwin L.A."/>
            <person name="Pitluck S."/>
            <person name="Liolios K."/>
            <person name="Mavromatis K."/>
            <person name="Pagani I."/>
            <person name="Ivanova N."/>
            <person name="Mikhailova N."/>
            <person name="Pati A."/>
            <person name="Chen A."/>
            <person name="Palaniappan K."/>
            <person name="Rohde M."/>
            <person name="Tindall B.J."/>
            <person name="Detter J.C."/>
            <person name="Goker M."/>
            <person name="Woyke T."/>
            <person name="Bristow J."/>
            <person name="Eisen J.A."/>
            <person name="Markowitz V."/>
            <person name="Hugenholtz P."/>
            <person name="Klenk H.P."/>
            <person name="Kyrpides N.C."/>
        </authorList>
    </citation>
    <scope>NUCLEOTIDE SEQUENCE</scope>
    <source>
        <strain evidence="8">DSM 17368 / JCM 12287 / NRRL B-23963</strain>
    </source>
</reference>
<dbReference type="OrthoDB" id="955119at2"/>
<dbReference type="GO" id="GO:0020037">
    <property type="term" value="F:heme binding"/>
    <property type="evidence" value="ECO:0007669"/>
    <property type="project" value="InterPro"/>
</dbReference>
<evidence type="ECO:0000313" key="8">
    <source>
        <dbReference type="Proteomes" id="UP000005631"/>
    </source>
</evidence>
<feature type="signal peptide" evidence="5">
    <location>
        <begin position="1"/>
        <end position="20"/>
    </location>
</feature>
<name>G8R6F0_OWEHD</name>
<gene>
    <name evidence="7" type="ordered locus">Oweho_3464</name>
</gene>
<dbReference type="eggNOG" id="COG2010">
    <property type="taxonomic scope" value="Bacteria"/>
</dbReference>
<dbReference type="PROSITE" id="PS51007">
    <property type="entry name" value="CYTC"/>
    <property type="match status" value="1"/>
</dbReference>
<dbReference type="GO" id="GO:0046872">
    <property type="term" value="F:metal ion binding"/>
    <property type="evidence" value="ECO:0007669"/>
    <property type="project" value="UniProtKB-KW"/>
</dbReference>
<keyword evidence="2 4" id="KW-0479">Metal-binding</keyword>
<sequence length="162" mass="17665">MKKLTTIAVFAILMVMAACGGGGTEERKTVKTPDVVAHEKAMKEEKAPAIDPMTSKGIGPVSEVTLGETIDQGMVAEGQALFEKNCAACHKTDKKYIGPAPKDILDRRTPEWVMNMIMNPTEMVQKDPIAKQVLAEANGAIMADQNISEVDARKILEYFRTL</sequence>
<dbReference type="KEGG" id="oho:Oweho_3464"/>
<dbReference type="RefSeq" id="WP_014203760.1">
    <property type="nucleotide sequence ID" value="NC_016599.1"/>
</dbReference>
<dbReference type="STRING" id="926562.Oweho_3464"/>
<proteinExistence type="predicted"/>
<evidence type="ECO:0000256" key="4">
    <source>
        <dbReference type="PROSITE-ProRule" id="PRU00433"/>
    </source>
</evidence>
<evidence type="ECO:0000256" key="1">
    <source>
        <dbReference type="ARBA" id="ARBA00022617"/>
    </source>
</evidence>
<dbReference type="Gene3D" id="1.10.760.10">
    <property type="entry name" value="Cytochrome c-like domain"/>
    <property type="match status" value="1"/>
</dbReference>
<keyword evidence="1 4" id="KW-0349">Heme</keyword>
<dbReference type="InterPro" id="IPR036909">
    <property type="entry name" value="Cyt_c-like_dom_sf"/>
</dbReference>
<feature type="chain" id="PRO_5003514378" evidence="5">
    <location>
        <begin position="21"/>
        <end position="162"/>
    </location>
</feature>